<keyword evidence="3" id="KW-1185">Reference proteome</keyword>
<accession>A0ABZ1UQ98</accession>
<evidence type="ECO:0000313" key="2">
    <source>
        <dbReference type="EMBL" id="WUR14328.1"/>
    </source>
</evidence>
<evidence type="ECO:0000313" key="3">
    <source>
        <dbReference type="Proteomes" id="UP000321323"/>
    </source>
</evidence>
<feature type="domain" description="Beta-ketoacyl synthase-like N-terminal" evidence="1">
    <location>
        <begin position="62"/>
        <end position="202"/>
    </location>
</feature>
<name>A0ABZ1UQ98_9BURK</name>
<reference evidence="2 3" key="1">
    <citation type="journal article" date="2019" name="Int. J. Syst. Evol. Microbiol.">
        <title>The Draft Whole-Genome Sequence of the Antibiotic Producer Empedobacter haloabium ATCC 31962 Provides Indications for Its Taxonomic Reclassification.</title>
        <authorList>
            <person name="Miess H."/>
            <person name="Arlt P."/>
            <person name="Apel A.K."/>
            <person name="Weber T."/>
            <person name="Nieselt K."/>
            <person name="Hanssen F."/>
            <person name="Czemmel S."/>
            <person name="Nahnsen S."/>
            <person name="Gross H."/>
        </authorList>
    </citation>
    <scope>NUCLEOTIDE SEQUENCE [LARGE SCALE GENOMIC DNA]</scope>
    <source>
        <strain evidence="2 3">ATCC 31962</strain>
    </source>
</reference>
<dbReference type="Pfam" id="PF13723">
    <property type="entry name" value="Ketoacyl-synt_2"/>
    <property type="match status" value="1"/>
</dbReference>
<organism evidence="2 3">
    <name type="scientific">[Empedobacter] haloabium</name>
    <dbReference type="NCBI Taxonomy" id="592317"/>
    <lineage>
        <taxon>Bacteria</taxon>
        <taxon>Pseudomonadati</taxon>
        <taxon>Pseudomonadota</taxon>
        <taxon>Betaproteobacteria</taxon>
        <taxon>Burkholderiales</taxon>
        <taxon>Oxalobacteraceae</taxon>
        <taxon>Telluria group</taxon>
        <taxon>Telluria group incertae sedis</taxon>
    </lineage>
</organism>
<dbReference type="Proteomes" id="UP000321323">
    <property type="component" value="Chromosome"/>
</dbReference>
<gene>
    <name evidence="2" type="ORF">E7V67_004285</name>
</gene>
<evidence type="ECO:0000259" key="1">
    <source>
        <dbReference type="Pfam" id="PF13723"/>
    </source>
</evidence>
<dbReference type="InterPro" id="IPR014030">
    <property type="entry name" value="Ketoacyl_synth_N"/>
</dbReference>
<protein>
    <submittedName>
        <fullName evidence="2">Beta-ketoacyl synthase chain length factor</fullName>
    </submittedName>
</protein>
<proteinExistence type="predicted"/>
<sequence length="245" mass="26628">MQAGIEALRPQPEATAPLDSGQLVIDKLYISATSNAAERFGCAFPRQPRPDSAGIAAQLQKSKRLSSLSRKVLRHLLTHHDVGQFDYSVFCSRFGELASIEENNRCNVAREELSPSNFSYSVQNALAGQLSILLGSRRPSSSISAGTFVVRNALMDAQAFLFDQPEARRVLAVFYDGDIPPRFHAEFAGWPHDYVVSCGLRRALPGEAGAFTPAQQFSSPTAAAQISALLELAGPAANQVIHEWE</sequence>
<dbReference type="EMBL" id="CP136508">
    <property type="protein sequence ID" value="WUR14328.1"/>
    <property type="molecule type" value="Genomic_DNA"/>
</dbReference>